<dbReference type="PANTHER" id="PTHR33371:SF4">
    <property type="entry name" value="INTERMEMBRANE PHOSPHOLIPID TRANSPORT SYSTEM BINDING PROTEIN MLAD"/>
    <property type="match status" value="1"/>
</dbReference>
<dbReference type="GO" id="GO:0005548">
    <property type="term" value="F:phospholipid transporter activity"/>
    <property type="evidence" value="ECO:0007669"/>
    <property type="project" value="TreeGrafter"/>
</dbReference>
<dbReference type="InterPro" id="IPR003399">
    <property type="entry name" value="Mce/MlaD"/>
</dbReference>
<accession>A0A3D8VA14</accession>
<proteinExistence type="predicted"/>
<dbReference type="PANTHER" id="PTHR33371">
    <property type="entry name" value="INTERMEMBRANE PHOSPHOLIPID TRANSPORT SYSTEM BINDING PROTEIN MLAD-RELATED"/>
    <property type="match status" value="1"/>
</dbReference>
<dbReference type="InterPro" id="IPR030970">
    <property type="entry name" value="ABC_MlaD"/>
</dbReference>
<reference evidence="1 2" key="1">
    <citation type="submission" date="2018-08" db="EMBL/GenBank/DDBJ databases">
        <title>Lysobacter soli KCTC 22011, whole genome shotgun sequence.</title>
        <authorList>
            <person name="Zhang X."/>
            <person name="Feng G."/>
            <person name="Zhu H."/>
        </authorList>
    </citation>
    <scope>NUCLEOTIDE SEQUENCE [LARGE SCALE GENOMIC DNA]</scope>
    <source>
        <strain evidence="1 2">KCTC 22011</strain>
    </source>
</reference>
<evidence type="ECO:0000313" key="2">
    <source>
        <dbReference type="Proteomes" id="UP000256829"/>
    </source>
</evidence>
<dbReference type="EMBL" id="QTJR01000010">
    <property type="protein sequence ID" value="RDY66290.1"/>
    <property type="molecule type" value="Genomic_DNA"/>
</dbReference>
<sequence length="187" mass="19512">MPMRAPRIEFAVGAFLLLALASLLVLALASTNGRWGLGGDTYDLTARFSTIGALRPNAPIKIGGVSIGHVDKIDVDPVKFDTVVTLAIDKRYDKLPADTAASILTSGLLGESYVNLAPGGDPENLKPGDEIYLTQSAVDLIQLVGKYMFSGGGAKPADNAGQPSGQDAALPDYLQGESAPTDETQKP</sequence>
<dbReference type="InterPro" id="IPR052336">
    <property type="entry name" value="MlaD_Phospholipid_Transporter"/>
</dbReference>
<protein>
    <submittedName>
        <fullName evidence="1">Outer membrane lipid asymmetry maintenance protein MlaD</fullName>
    </submittedName>
</protein>
<comment type="caution">
    <text evidence="1">The sequence shown here is derived from an EMBL/GenBank/DDBJ whole genome shotgun (WGS) entry which is preliminary data.</text>
</comment>
<dbReference type="Pfam" id="PF02470">
    <property type="entry name" value="MlaD"/>
    <property type="match status" value="1"/>
</dbReference>
<keyword evidence="2" id="KW-1185">Reference proteome</keyword>
<dbReference type="RefSeq" id="WP_115843098.1">
    <property type="nucleotide sequence ID" value="NZ_CP046603.1"/>
</dbReference>
<dbReference type="OrthoDB" id="9788420at2"/>
<evidence type="ECO:0000313" key="1">
    <source>
        <dbReference type="EMBL" id="RDY66290.1"/>
    </source>
</evidence>
<gene>
    <name evidence="1" type="primary">mlaD</name>
    <name evidence="1" type="ORF">DX912_13455</name>
</gene>
<dbReference type="GO" id="GO:0005543">
    <property type="term" value="F:phospholipid binding"/>
    <property type="evidence" value="ECO:0007669"/>
    <property type="project" value="TreeGrafter"/>
</dbReference>
<name>A0A3D8VA14_9GAMM</name>
<organism evidence="1 2">
    <name type="scientific">Lysobacter soli</name>
    <dbReference type="NCBI Taxonomy" id="453783"/>
    <lineage>
        <taxon>Bacteria</taxon>
        <taxon>Pseudomonadati</taxon>
        <taxon>Pseudomonadota</taxon>
        <taxon>Gammaproteobacteria</taxon>
        <taxon>Lysobacterales</taxon>
        <taxon>Lysobacteraceae</taxon>
        <taxon>Lysobacter</taxon>
    </lineage>
</organism>
<dbReference type="NCBIfam" id="TIGR04430">
    <property type="entry name" value="OM_asym_MlaD"/>
    <property type="match status" value="1"/>
</dbReference>
<dbReference type="Proteomes" id="UP000256829">
    <property type="component" value="Unassembled WGS sequence"/>
</dbReference>
<dbReference type="AlphaFoldDB" id="A0A3D8VA14"/>